<sequence length="67" mass="7579">MQWSPVSRQDGCQPPLDLVLLLIHRTLGAVLGEILLRAGEVSRMRREYEVQAIILLDDSIRLPSLAR</sequence>
<organism evidence="1 2">
    <name type="scientific">Microvirga vignae</name>
    <dbReference type="NCBI Taxonomy" id="1225564"/>
    <lineage>
        <taxon>Bacteria</taxon>
        <taxon>Pseudomonadati</taxon>
        <taxon>Pseudomonadota</taxon>
        <taxon>Alphaproteobacteria</taxon>
        <taxon>Hyphomicrobiales</taxon>
        <taxon>Methylobacteriaceae</taxon>
        <taxon>Microvirga</taxon>
    </lineage>
</organism>
<dbReference type="Proteomes" id="UP000035489">
    <property type="component" value="Unassembled WGS sequence"/>
</dbReference>
<dbReference type="PATRIC" id="fig|1225564.3.peg.5122"/>
<name>A0A0H1R8X7_9HYPH</name>
<keyword evidence="2" id="KW-1185">Reference proteome</keyword>
<gene>
    <name evidence="1" type="ORF">AA309_19165</name>
</gene>
<evidence type="ECO:0000313" key="1">
    <source>
        <dbReference type="EMBL" id="KLK91643.1"/>
    </source>
</evidence>
<dbReference type="AlphaFoldDB" id="A0A0H1R8X7"/>
<comment type="caution">
    <text evidence="1">The sequence shown here is derived from an EMBL/GenBank/DDBJ whole genome shotgun (WGS) entry which is preliminary data.</text>
</comment>
<proteinExistence type="predicted"/>
<protein>
    <submittedName>
        <fullName evidence="1">Uncharacterized protein</fullName>
    </submittedName>
</protein>
<reference evidence="1 2" key="1">
    <citation type="submission" date="2015-05" db="EMBL/GenBank/DDBJ databases">
        <title>Draft genome sequence of Microvirga vignae strain BR3299, a novel nitrogen fixing bacteria isolated from Brazil semi-aired region.</title>
        <authorList>
            <person name="Zilli J.E."/>
            <person name="Passos S.R."/>
            <person name="Leite J."/>
            <person name="Baldani J.I."/>
            <person name="Xavier G.R."/>
            <person name="Rumjaneck N.G."/>
            <person name="Simoes-Araujo J.L."/>
        </authorList>
    </citation>
    <scope>NUCLEOTIDE SEQUENCE [LARGE SCALE GENOMIC DNA]</scope>
    <source>
        <strain evidence="1 2">BR3299</strain>
    </source>
</reference>
<dbReference type="EMBL" id="LCYG01000052">
    <property type="protein sequence ID" value="KLK91643.1"/>
    <property type="molecule type" value="Genomic_DNA"/>
</dbReference>
<evidence type="ECO:0000313" key="2">
    <source>
        <dbReference type="Proteomes" id="UP000035489"/>
    </source>
</evidence>
<accession>A0A0H1R8X7</accession>